<dbReference type="EMBL" id="JABFUD020000012">
    <property type="protein sequence ID" value="KAI5072665.1"/>
    <property type="molecule type" value="Genomic_DNA"/>
</dbReference>
<accession>A0A9D4URP7</accession>
<evidence type="ECO:0000256" key="5">
    <source>
        <dbReference type="ARBA" id="ARBA00023136"/>
    </source>
</evidence>
<sequence length="153" mass="16321">MARDSCTTRIVAGAAMGGAVGGAIGAVYGTYEAVRYKIPGALKLRHVGQTTLGSAALFGLFLAAGSLIHCGEGFEGFSHLPPKFGHRSLILFVSFIKIIIPREGLQKYRFGNFAVAHLIITEKLGTRSVYCLGIFERGDLCQHVLVSSCLSCE</sequence>
<keyword evidence="3 6" id="KW-0812">Transmembrane</keyword>
<evidence type="ECO:0000313" key="7">
    <source>
        <dbReference type="EMBL" id="KAI5072665.1"/>
    </source>
</evidence>
<keyword evidence="5 6" id="KW-0472">Membrane</keyword>
<proteinExistence type="inferred from homology"/>
<evidence type="ECO:0000256" key="1">
    <source>
        <dbReference type="ARBA" id="ARBA00004370"/>
    </source>
</evidence>
<feature type="transmembrane region" description="Helical" evidence="6">
    <location>
        <begin position="52"/>
        <end position="69"/>
    </location>
</feature>
<reference evidence="7" key="1">
    <citation type="submission" date="2021-01" db="EMBL/GenBank/DDBJ databases">
        <title>Adiantum capillus-veneris genome.</title>
        <authorList>
            <person name="Fang Y."/>
            <person name="Liao Q."/>
        </authorList>
    </citation>
    <scope>NUCLEOTIDE SEQUENCE</scope>
    <source>
        <strain evidence="7">H3</strain>
        <tissue evidence="7">Leaf</tissue>
    </source>
</reference>
<comment type="subcellular location">
    <subcellularLocation>
        <location evidence="1">Membrane</location>
    </subcellularLocation>
</comment>
<dbReference type="GO" id="GO:0030150">
    <property type="term" value="P:protein import into mitochondrial matrix"/>
    <property type="evidence" value="ECO:0007669"/>
    <property type="project" value="TreeGrafter"/>
</dbReference>
<name>A0A9D4URP7_ADICA</name>
<evidence type="ECO:0000313" key="8">
    <source>
        <dbReference type="Proteomes" id="UP000886520"/>
    </source>
</evidence>
<gene>
    <name evidence="7" type="ORF">GOP47_0012771</name>
</gene>
<dbReference type="GO" id="GO:0045039">
    <property type="term" value="P:protein insertion into mitochondrial inner membrane"/>
    <property type="evidence" value="ECO:0007669"/>
    <property type="project" value="TreeGrafter"/>
</dbReference>
<feature type="transmembrane region" description="Helical" evidence="6">
    <location>
        <begin position="84"/>
        <end position="100"/>
    </location>
</feature>
<dbReference type="Proteomes" id="UP000886520">
    <property type="component" value="Chromosome 12"/>
</dbReference>
<evidence type="ECO:0000256" key="2">
    <source>
        <dbReference type="ARBA" id="ARBA00007839"/>
    </source>
</evidence>
<dbReference type="Pfam" id="PF10247">
    <property type="entry name" value="Romo1"/>
    <property type="match status" value="1"/>
</dbReference>
<protein>
    <recommendedName>
        <fullName evidence="9">Reactive oxygen species modulator 1</fullName>
    </recommendedName>
</protein>
<comment type="caution">
    <text evidence="7">The sequence shown here is derived from an EMBL/GenBank/DDBJ whole genome shotgun (WGS) entry which is preliminary data.</text>
</comment>
<dbReference type="OrthoDB" id="2014662at2759"/>
<dbReference type="GO" id="GO:0005744">
    <property type="term" value="C:TIM23 mitochondrial import inner membrane translocase complex"/>
    <property type="evidence" value="ECO:0007669"/>
    <property type="project" value="TreeGrafter"/>
</dbReference>
<evidence type="ECO:0000256" key="4">
    <source>
        <dbReference type="ARBA" id="ARBA00022989"/>
    </source>
</evidence>
<keyword evidence="4 6" id="KW-1133">Transmembrane helix</keyword>
<dbReference type="InterPro" id="IPR018450">
    <property type="entry name" value="Romo1/Mgr2"/>
</dbReference>
<organism evidence="7 8">
    <name type="scientific">Adiantum capillus-veneris</name>
    <name type="common">Maidenhair fern</name>
    <dbReference type="NCBI Taxonomy" id="13818"/>
    <lineage>
        <taxon>Eukaryota</taxon>
        <taxon>Viridiplantae</taxon>
        <taxon>Streptophyta</taxon>
        <taxon>Embryophyta</taxon>
        <taxon>Tracheophyta</taxon>
        <taxon>Polypodiopsida</taxon>
        <taxon>Polypodiidae</taxon>
        <taxon>Polypodiales</taxon>
        <taxon>Pteridineae</taxon>
        <taxon>Pteridaceae</taxon>
        <taxon>Vittarioideae</taxon>
        <taxon>Adiantum</taxon>
    </lineage>
</organism>
<comment type="similarity">
    <text evidence="2">Belongs to the MGR2 family.</text>
</comment>
<evidence type="ECO:0008006" key="9">
    <source>
        <dbReference type="Google" id="ProtNLM"/>
    </source>
</evidence>
<dbReference type="SMART" id="SM01378">
    <property type="entry name" value="Romo1"/>
    <property type="match status" value="1"/>
</dbReference>
<feature type="transmembrane region" description="Helical" evidence="6">
    <location>
        <begin position="12"/>
        <end position="31"/>
    </location>
</feature>
<dbReference type="PANTHER" id="PTHR28525">
    <property type="entry name" value="REACTIVE OXYGEN SPECIES MODULATOR 1"/>
    <property type="match status" value="1"/>
</dbReference>
<evidence type="ECO:0000256" key="3">
    <source>
        <dbReference type="ARBA" id="ARBA00022692"/>
    </source>
</evidence>
<evidence type="ECO:0000256" key="6">
    <source>
        <dbReference type="SAM" id="Phobius"/>
    </source>
</evidence>
<dbReference type="AlphaFoldDB" id="A0A9D4URP7"/>
<dbReference type="PANTHER" id="PTHR28525:SF1">
    <property type="entry name" value="REACTIVE OXYGEN SPECIES MODULATOR 1"/>
    <property type="match status" value="1"/>
</dbReference>
<keyword evidence="8" id="KW-1185">Reference proteome</keyword>